<comment type="similarity">
    <text evidence="2">Belongs to the MS4A family.</text>
</comment>
<reference evidence="9" key="5">
    <citation type="submission" date="2025-04" db="UniProtKB">
        <authorList>
            <consortium name="RefSeq"/>
        </authorList>
    </citation>
    <scope>IDENTIFICATION</scope>
    <source>
        <strain evidence="9">Tuebingen</strain>
    </source>
</reference>
<reference evidence="9" key="3">
    <citation type="journal article" date="2014" name="J. Immunol.">
        <title>Contrasted innate responses to two viruses in zebrafish: insights into the ancestral repertoire of vertebrate IFN-stimulated genes.</title>
        <authorList>
            <person name="Briolat V."/>
            <person name="Jouneau L."/>
            <person name="Carvalho R."/>
            <person name="Palha N."/>
            <person name="Langevin C."/>
            <person name="Herbomel P."/>
            <person name="Schwartz O."/>
            <person name="Spaink H.P."/>
            <person name="Levraud J.P."/>
            <person name="Boudinot P."/>
        </authorList>
    </citation>
    <scope>NUCLEOTIDE SEQUENCE</scope>
    <source>
        <strain evidence="9">Tuebingen</strain>
    </source>
</reference>
<reference evidence="7" key="4">
    <citation type="submission" date="2014-03" db="UniProtKB">
        <authorList>
            <consortium name="Ensembl"/>
        </authorList>
    </citation>
    <scope>IDENTIFICATION</scope>
    <source>
        <strain evidence="7">Tuebingen</strain>
    </source>
</reference>
<evidence type="ECO:0000313" key="8">
    <source>
        <dbReference type="Proteomes" id="UP000000437"/>
    </source>
</evidence>
<reference evidence="7 8" key="2">
    <citation type="journal article" date="2013" name="Nature">
        <title>The zebrafish reference genome sequence and its relationship to the human genome.</title>
        <authorList>
            <consortium name="Genome Reference Consortium Zebrafish"/>
            <person name="Howe K."/>
            <person name="Clark M.D."/>
            <person name="Torroja C.F."/>
            <person name="Torrance J."/>
            <person name="Berthelot C."/>
            <person name="Muffato M."/>
            <person name="Collins J.E."/>
            <person name="Humphray S."/>
            <person name="McLaren K."/>
            <person name="Matthews L."/>
            <person name="McLaren S."/>
            <person name="Sealy I."/>
            <person name="Caccamo M."/>
            <person name="Churcher C."/>
            <person name="Scott C."/>
            <person name="Barrett J.C."/>
            <person name="Koch R."/>
            <person name="Rauch G.J."/>
            <person name="White S."/>
            <person name="Chow W."/>
            <person name="Kilian B."/>
            <person name="Quintais L.T."/>
            <person name="Guerra-Assuncao J.A."/>
            <person name="Zhou Y."/>
            <person name="Gu Y."/>
            <person name="Yen J."/>
            <person name="Vogel J.H."/>
            <person name="Eyre T."/>
            <person name="Redmond S."/>
            <person name="Banerjee R."/>
            <person name="Chi J."/>
            <person name="Fu B."/>
            <person name="Langley E."/>
            <person name="Maguire S.F."/>
            <person name="Laird G.K."/>
            <person name="Lloyd D."/>
            <person name="Kenyon E."/>
            <person name="Donaldson S."/>
            <person name="Sehra H."/>
            <person name="Almeida-King J."/>
            <person name="Loveland J."/>
            <person name="Trevanion S."/>
            <person name="Jones M."/>
            <person name="Quail M."/>
            <person name="Willey D."/>
            <person name="Hunt A."/>
            <person name="Burton J."/>
            <person name="Sims S."/>
            <person name="McLay K."/>
            <person name="Plumb B."/>
            <person name="Davis J."/>
            <person name="Clee C."/>
            <person name="Oliver K."/>
            <person name="Clark R."/>
            <person name="Riddle C."/>
            <person name="Elliot D."/>
            <person name="Eliott D."/>
            <person name="Threadgold G."/>
            <person name="Harden G."/>
            <person name="Ware D."/>
            <person name="Begum S."/>
            <person name="Mortimore B."/>
            <person name="Mortimer B."/>
            <person name="Kerry G."/>
            <person name="Heath P."/>
            <person name="Phillimore B."/>
            <person name="Tracey A."/>
            <person name="Corby N."/>
            <person name="Dunn M."/>
            <person name="Johnson C."/>
            <person name="Wood J."/>
            <person name="Clark S."/>
            <person name="Pelan S."/>
            <person name="Griffiths G."/>
            <person name="Smith M."/>
            <person name="Glithero R."/>
            <person name="Howden P."/>
            <person name="Barker N."/>
            <person name="Lloyd C."/>
            <person name="Stevens C."/>
            <person name="Harley J."/>
            <person name="Holt K."/>
            <person name="Panagiotidis G."/>
            <person name="Lovell J."/>
            <person name="Beasley H."/>
            <person name="Henderson C."/>
            <person name="Gordon D."/>
            <person name="Auger K."/>
            <person name="Wright D."/>
            <person name="Collins J."/>
            <person name="Raisen C."/>
            <person name="Dyer L."/>
            <person name="Leung K."/>
            <person name="Robertson L."/>
            <person name="Ambridge K."/>
            <person name="Leongamornlert D."/>
            <person name="McGuire S."/>
            <person name="Gilderthorp R."/>
            <person name="Griffiths C."/>
            <person name="Manthravadi D."/>
            <person name="Nichol S."/>
            <person name="Barker G."/>
            <person name="Whitehead S."/>
            <person name="Kay M."/>
            <person name="Brown J."/>
            <person name="Murnane C."/>
            <person name="Gray E."/>
            <person name="Humphries M."/>
            <person name="Sycamore N."/>
            <person name="Barker D."/>
            <person name="Saunders D."/>
            <person name="Wallis J."/>
            <person name="Babbage A."/>
            <person name="Hammond S."/>
            <person name="Mashreghi-Mohammadi M."/>
            <person name="Barr L."/>
            <person name="Martin S."/>
            <person name="Wray P."/>
            <person name="Ellington A."/>
            <person name="Matthews N."/>
            <person name="Ellwood M."/>
            <person name="Woodmansey R."/>
            <person name="Clark G."/>
            <person name="Cooper J."/>
            <person name="Cooper J."/>
            <person name="Tromans A."/>
            <person name="Grafham D."/>
            <person name="Skuce C."/>
            <person name="Pandian R."/>
            <person name="Andrews R."/>
            <person name="Harrison E."/>
            <person name="Kimberley A."/>
            <person name="Garnett J."/>
            <person name="Fosker N."/>
            <person name="Hall R."/>
            <person name="Garner P."/>
            <person name="Kelly D."/>
            <person name="Bird C."/>
            <person name="Palmer S."/>
            <person name="Gehring I."/>
            <person name="Berger A."/>
            <person name="Dooley C.M."/>
            <person name="Ersan-Urun Z."/>
            <person name="Eser C."/>
            <person name="Geiger H."/>
            <person name="Geisler M."/>
            <person name="Karotki L."/>
            <person name="Kirn A."/>
            <person name="Konantz J."/>
            <person name="Konantz M."/>
            <person name="Oberlander M."/>
            <person name="Rudolph-Geiger S."/>
            <person name="Teucke M."/>
            <person name="Lanz C."/>
            <person name="Raddatz G."/>
            <person name="Osoegawa K."/>
            <person name="Zhu B."/>
            <person name="Rapp A."/>
            <person name="Widaa S."/>
            <person name="Langford C."/>
            <person name="Yang F."/>
            <person name="Schuster S.C."/>
            <person name="Carter N.P."/>
            <person name="Harrow J."/>
            <person name="Ning Z."/>
            <person name="Herrero J."/>
            <person name="Searle S.M."/>
            <person name="Enright A."/>
            <person name="Geisler R."/>
            <person name="Plasterk R.H."/>
            <person name="Lee C."/>
            <person name="Westerfield M."/>
            <person name="de Jong P.J."/>
            <person name="Zon L.I."/>
            <person name="Postlethwait J.H."/>
            <person name="Nusslein-Volhard C."/>
            <person name="Hubbard T.J."/>
            <person name="Roest Crollius H."/>
            <person name="Rogers J."/>
            <person name="Stemple D.L."/>
        </authorList>
    </citation>
    <scope>NUCLEOTIDE SEQUENCE [LARGE SCALE GENOMIC DNA]</scope>
    <source>
        <strain evidence="7 8">Tuebingen</strain>
    </source>
</reference>
<dbReference type="GeneTree" id="ENSGT00940000163727"/>
<gene>
    <name evidence="7 9 10" type="primary">ms4a17a.10</name>
</gene>
<evidence type="ECO:0000313" key="10">
    <source>
        <dbReference type="ZFIN" id="ZDB-GENE-080829-3"/>
    </source>
</evidence>
<dbReference type="InterPro" id="IPR007237">
    <property type="entry name" value="CD20-like"/>
</dbReference>
<dbReference type="PANTHER" id="PTHR23320:SF128">
    <property type="entry name" value="MEMBRANE-SPANNING 4-DOMAINS SUBFAMILY A MEMBER 4A"/>
    <property type="match status" value="1"/>
</dbReference>
<dbReference type="InterPro" id="IPR030417">
    <property type="entry name" value="MS4A"/>
</dbReference>
<dbReference type="Pfam" id="PF04103">
    <property type="entry name" value="CD20"/>
    <property type="match status" value="1"/>
</dbReference>
<evidence type="ECO:0000313" key="7">
    <source>
        <dbReference type="Ensembl" id="ENSDARP00000128521"/>
    </source>
</evidence>
<dbReference type="ZFIN" id="ZDB-GENE-080829-3">
    <property type="gene designation" value="ms4a17a.10"/>
</dbReference>
<dbReference type="AlphaFoldDB" id="X1WE70"/>
<protein>
    <submittedName>
        <fullName evidence="7 9">Membrane-spanning 4-domains, subfamily A, member 17A.10</fullName>
    </submittedName>
</protein>
<keyword evidence="3 6" id="KW-0812">Transmembrane</keyword>
<organism evidence="7">
    <name type="scientific">Danio rerio</name>
    <name type="common">Zebrafish</name>
    <name type="synonym">Brachydanio rerio</name>
    <dbReference type="NCBI Taxonomy" id="7955"/>
    <lineage>
        <taxon>Eukaryota</taxon>
        <taxon>Metazoa</taxon>
        <taxon>Chordata</taxon>
        <taxon>Craniata</taxon>
        <taxon>Vertebrata</taxon>
        <taxon>Euteleostomi</taxon>
        <taxon>Actinopterygii</taxon>
        <taxon>Neopterygii</taxon>
        <taxon>Teleostei</taxon>
        <taxon>Ostariophysi</taxon>
        <taxon>Cypriniformes</taxon>
        <taxon>Danionidae</taxon>
        <taxon>Danioninae</taxon>
        <taxon>Danio</taxon>
    </lineage>
</organism>
<dbReference type="Bgee" id="ENSDARG00000095695">
    <property type="expression patterns" value="Expressed in spleen and 18 other cell types or tissues"/>
</dbReference>
<dbReference type="GO" id="GO:0016020">
    <property type="term" value="C:membrane"/>
    <property type="evidence" value="ECO:0007669"/>
    <property type="project" value="UniProtKB-SubCell"/>
</dbReference>
<dbReference type="HOGENOM" id="CLU_091032_4_0_1"/>
<feature type="transmembrane region" description="Helical" evidence="6">
    <location>
        <begin position="56"/>
        <end position="79"/>
    </location>
</feature>
<dbReference type="CTD" id="798679"/>
<evidence type="ECO:0000256" key="1">
    <source>
        <dbReference type="ARBA" id="ARBA00004141"/>
    </source>
</evidence>
<comment type="subcellular location">
    <subcellularLocation>
        <location evidence="1">Membrane</location>
        <topology evidence="1">Multi-pass membrane protein</topology>
    </subcellularLocation>
</comment>
<dbReference type="OrthoDB" id="10071849at2759"/>
<accession>X1WE70</accession>
<evidence type="ECO:0000256" key="2">
    <source>
        <dbReference type="ARBA" id="ARBA00009565"/>
    </source>
</evidence>
<feature type="transmembrane region" description="Helical" evidence="6">
    <location>
        <begin position="154"/>
        <end position="177"/>
    </location>
</feature>
<dbReference type="Ensembl" id="ENSDART00000155883.3">
    <property type="protein sequence ID" value="ENSDARP00000128521.1"/>
    <property type="gene ID" value="ENSDARG00000095695.6"/>
</dbReference>
<proteinExistence type="inferred from homology"/>
<dbReference type="eggNOG" id="ENOG502S3XD">
    <property type="taxonomic scope" value="Eukaryota"/>
</dbReference>
<dbReference type="KEGG" id="dre:798679"/>
<keyword evidence="5 6" id="KW-0472">Membrane</keyword>
<dbReference type="OMA" id="IGMNIAS"/>
<dbReference type="Proteomes" id="UP000000437">
    <property type="component" value="Chromosome 4"/>
</dbReference>
<evidence type="ECO:0000256" key="3">
    <source>
        <dbReference type="ARBA" id="ARBA00022692"/>
    </source>
</evidence>
<keyword evidence="8" id="KW-1185">Reference proteome</keyword>
<evidence type="ECO:0000256" key="6">
    <source>
        <dbReference type="SAM" id="Phobius"/>
    </source>
</evidence>
<dbReference type="AGR" id="ZFIN:ZDB-GENE-080829-3"/>
<dbReference type="PANTHER" id="PTHR23320">
    <property type="entry name" value="MEMBRANE-SPANNING 4-DOMAINS SUBFAMILY A MS4A -RELATED"/>
    <property type="match status" value="1"/>
</dbReference>
<evidence type="ECO:0000313" key="9">
    <source>
        <dbReference type="RefSeq" id="NP_001373785.1"/>
    </source>
</evidence>
<accession>A0A8M1PZA6</accession>
<dbReference type="EMBL" id="CU694374">
    <property type="status" value="NOT_ANNOTATED_CDS"/>
    <property type="molecule type" value="Genomic_DNA"/>
</dbReference>
<name>X1WE70_DANRE</name>
<feature type="transmembrane region" description="Helical" evidence="6">
    <location>
        <begin position="122"/>
        <end position="142"/>
    </location>
</feature>
<dbReference type="GeneID" id="798679"/>
<feature type="transmembrane region" description="Helical" evidence="6">
    <location>
        <begin position="85"/>
        <end position="101"/>
    </location>
</feature>
<dbReference type="PaxDb" id="7955-ENSDARP00000128521"/>
<dbReference type="RefSeq" id="NP_001373785.1">
    <property type="nucleotide sequence ID" value="NM_001386856.1"/>
</dbReference>
<evidence type="ECO:0000256" key="4">
    <source>
        <dbReference type="ARBA" id="ARBA00022989"/>
    </source>
</evidence>
<keyword evidence="4 6" id="KW-1133">Transmembrane helix</keyword>
<evidence type="ECO:0000256" key="5">
    <source>
        <dbReference type="ARBA" id="ARBA00023136"/>
    </source>
</evidence>
<reference evidence="9" key="1">
    <citation type="journal article" date="2010" name="PLoS ONE">
        <title>Phylogenetic analysis of the MS4A and TMEM176 gene families.</title>
        <authorList>
            <person name="Zuccolo J."/>
            <person name="Bau J."/>
            <person name="Childs S.J."/>
            <person name="Goss G.G."/>
            <person name="Sensen C.W."/>
            <person name="Deans J.P."/>
        </authorList>
    </citation>
    <scope>NUCLEOTIDE SEQUENCE</scope>
    <source>
        <strain evidence="9">Tuebingen</strain>
    </source>
</reference>
<sequence>MSTVGAMNPSTIVIQLQPLTQTATGTSSSVPVQIQHVAGVSPLQGNQAFLKGQPKALGTVQILIGLWILLLGIASTAIFYTGVPYWASLIYIIAGSLSIAAENKIFSPAGLCLVRASLGMNIFSAIAAGISIIVLSLSLAFGPTRSYCTDTYCYIHLTLLSGISGVLLVFAILEFCISISLSVFACKVTCCYYPQISVVNNPLIQHPPAEIPQQYIQCPQEVPEPCFQHPPAEAPLAYTEANKCESTSKYEAA</sequence>